<dbReference type="PANTHER" id="PTHR47566:SF1">
    <property type="entry name" value="PROTEIN NUD1"/>
    <property type="match status" value="1"/>
</dbReference>
<feature type="compositionally biased region" description="Low complexity" evidence="3">
    <location>
        <begin position="31"/>
        <end position="46"/>
    </location>
</feature>
<dbReference type="InterPro" id="IPR033466">
    <property type="entry name" value="Cornichon_conserved"/>
</dbReference>
<dbReference type="PROSITE" id="PS01340">
    <property type="entry name" value="CORNICHON"/>
    <property type="match status" value="1"/>
</dbReference>
<reference evidence="5 6" key="1">
    <citation type="submission" date="2017-12" db="EMBL/GenBank/DDBJ databases">
        <title>Genome Sequence of a Multidrug-Resistant Candida haemulonii Isolate from a Patient with Chronic Leg Ulcers in Israel.</title>
        <authorList>
            <person name="Chow N.A."/>
            <person name="Gade L."/>
            <person name="Batra D."/>
            <person name="Rowe L.A."/>
            <person name="Ben-Ami R."/>
            <person name="Loparev V.N."/>
            <person name="Litvintseva A.P."/>
        </authorList>
    </citation>
    <scope>NUCLEOTIDE SEQUENCE [LARGE SCALE GENOMIC DNA]</scope>
    <source>
        <strain evidence="5 6">B11899</strain>
    </source>
</reference>
<dbReference type="Proteomes" id="UP000244309">
    <property type="component" value="Unassembled WGS sequence"/>
</dbReference>
<evidence type="ECO:0000256" key="2">
    <source>
        <dbReference type="ARBA" id="ARBA00022737"/>
    </source>
</evidence>
<dbReference type="EMBL" id="PKFO01000011">
    <property type="protein sequence ID" value="PVH23622.1"/>
    <property type="molecule type" value="Genomic_DNA"/>
</dbReference>
<dbReference type="InterPro" id="IPR032675">
    <property type="entry name" value="LRR_dom_sf"/>
</dbReference>
<feature type="region of interest" description="Disordered" evidence="3">
    <location>
        <begin position="238"/>
        <end position="274"/>
    </location>
</feature>
<name>A0A2V1B0J5_9ASCO</name>
<evidence type="ECO:0000313" key="6">
    <source>
        <dbReference type="Proteomes" id="UP000244309"/>
    </source>
</evidence>
<feature type="compositionally biased region" description="Basic and acidic residues" evidence="3">
    <location>
        <begin position="461"/>
        <end position="470"/>
    </location>
</feature>
<dbReference type="Gene3D" id="2.40.128.320">
    <property type="entry name" value="Protein HRI1, N-terminal domain"/>
    <property type="match status" value="1"/>
</dbReference>
<feature type="transmembrane region" description="Helical" evidence="4">
    <location>
        <begin position="1521"/>
        <end position="1543"/>
    </location>
</feature>
<dbReference type="SMART" id="SM00369">
    <property type="entry name" value="LRR_TYP"/>
    <property type="match status" value="5"/>
</dbReference>
<organism evidence="5 6">
    <name type="scientific">Candidozyma haemuli</name>
    <dbReference type="NCBI Taxonomy" id="45357"/>
    <lineage>
        <taxon>Eukaryota</taxon>
        <taxon>Fungi</taxon>
        <taxon>Dikarya</taxon>
        <taxon>Ascomycota</taxon>
        <taxon>Saccharomycotina</taxon>
        <taxon>Pichiomycetes</taxon>
        <taxon>Metschnikowiaceae</taxon>
        <taxon>Candidozyma</taxon>
    </lineage>
</organism>
<dbReference type="Pfam" id="PF03311">
    <property type="entry name" value="Cornichon"/>
    <property type="match status" value="1"/>
</dbReference>
<dbReference type="STRING" id="45357.A0A2V1B0J5"/>
<dbReference type="Pfam" id="PF12799">
    <property type="entry name" value="LRR_4"/>
    <property type="match status" value="1"/>
</dbReference>
<dbReference type="GO" id="GO:0035591">
    <property type="term" value="F:signaling adaptor activity"/>
    <property type="evidence" value="ECO:0007669"/>
    <property type="project" value="TreeGrafter"/>
</dbReference>
<feature type="compositionally biased region" description="Polar residues" evidence="3">
    <location>
        <begin position="1"/>
        <end position="30"/>
    </location>
</feature>
<evidence type="ECO:0000256" key="1">
    <source>
        <dbReference type="ARBA" id="ARBA00022614"/>
    </source>
</evidence>
<evidence type="ECO:0000313" key="5">
    <source>
        <dbReference type="EMBL" id="PVH23622.1"/>
    </source>
</evidence>
<feature type="region of interest" description="Disordered" evidence="3">
    <location>
        <begin position="451"/>
        <end position="571"/>
    </location>
</feature>
<dbReference type="RefSeq" id="XP_025344562.1">
    <property type="nucleotide sequence ID" value="XM_025487546.1"/>
</dbReference>
<dbReference type="GO" id="GO:0061499">
    <property type="term" value="C:outer plaque of mitotic spindle pole body"/>
    <property type="evidence" value="ECO:0007669"/>
    <property type="project" value="TreeGrafter"/>
</dbReference>
<sequence>MSEDNVSQSSTQNGSRRSVRENNFPNPRNTGMSGHSGSPNSPPHSASSDHLDLRSTPQLDVPLAPESGAKSTYKESLRYFPNSGFLGESSTVGVSVPNTFKHKKHPNAKTKDRIGMAPVDESNDSVKDSANSQPVKTSTLKGLVQQGTQESSKHNETPSWMPQVLREEWSKGNATEFEDNAQPTNVPNLDFLGAPEANTFIHNPQNSQEQPVTPMWKRMSKDYMSNTRAEPLQSIFQSNDESKHSSNLHPSQSKSMSQLNVKNQNTSRNGNSAGFSYSSAFSTPVATKDGDIHLTQQQMNQLEDILEKAKDKPDDYEIKGSPLKLFGSDYDTFTKVFLSKFVDKVRSTTNSAQRTTRSVSISQAPVPKLEIQKFTKAGDYTDQDFMKNANNVFAHIQQRGYKPNHFSKGSDHSISFQRSIEHNTVTSTPKADKVNDIDVIAPLDEYSSFSTNFGDSSNDSQLHHDPKDSTNHQNDYTSFDRSLTSKSNPTHTESGADQPADNVSVYTFDDASESESNGPPSIPEEPTLEYDEPLENTKIRSHQGSDKLDVPIPPNQFSSSMSSVKRHSKDTDNRINSMERDFDFDDERIVPPIVWKRPSRLKLSKEQQRVMSNSNLGNQITKGTVKPGKFPEQYGDMIYDNRNNRWVSNDKENDYPGSLDSILDLPTESPLTQHEVEKDTKETSILKSSRKPSAKDRNLEVSFQIPDRSVESVREDHADPNVTKLSDMGEVTFSQTHKRLVSLVTGLADSHLWNEIAFIDLSGNQLENVEGLQNYLPNAKRLDLANNYIRYLKGLPSDCLELNVSQNSLDGMASFAEFHDLQVLDISANSFENLETLQGNIHMTRLDASNNMIRSMEGVKKLSGLTYLDLSQNGLGGEIDFSQYELPNLQELNLSENKIRSVIGIENLPNLRILNLNENNLTNLSCQGSHPHLKKLLLKFNRLRSLNLDSYPLLRTLRIDGNALSSISNLRKLKFLQEVSAKCQDKAEVAMNIFHGSLDAVTIDLSGNTFVSNMFQAANSGSITLDPFMNLNRLNLSAVGLTSIPDSFGEIYANVRELNLNFNKLTDISGLGKLRRLKSLNLLSNNIERIEMVLTSLNSSRRTLKVLDMRLNSMNFELYPYVFNPLEREATIEAGLQLKTGPIQLEALDDIENFSIHYNSLIKSKEEWQLRDEDFLRNLQARNGSNRVSERMNYEAILINFFTHMRELDGTNHFVDCRIIKERLPHVQEGSEPEDFEKVFDWVMTGTEVPIEGTHKIHFKHDINSKEVVESVKSGKPIEECKDEEDIGEFGPVEGSEDRQETGISTHPVTGKLNPYVEIWRSLDPDEYTPDQEVREKDKSVRSVVWEVASPDHKGKLVRLGNWVQGVIYSYKEPVHRLSILRSFYNNQTQKWEPQIKYGLLEFPKTFDQQVGEELIAQGVKWQCVEMNLFTQVFFTIMYSDLESDYINPIELCNKLNPWFIPEASVHIFLSALFLVNGFWFVFLLNLPLLAYNVNKFLSKNHLLDATEIFRTLSRHKKESFLKLAFHLVMFFFYLYRMIMALVSDE</sequence>
<feature type="compositionally biased region" description="Polar residues" evidence="3">
    <location>
        <begin position="471"/>
        <end position="495"/>
    </location>
</feature>
<feature type="compositionally biased region" description="Polar residues" evidence="3">
    <location>
        <begin position="128"/>
        <end position="150"/>
    </location>
</feature>
<dbReference type="InterPro" id="IPR031818">
    <property type="entry name" value="Hri1"/>
</dbReference>
<dbReference type="OrthoDB" id="7451790at2759"/>
<dbReference type="Pfam" id="PF16815">
    <property type="entry name" value="HRI1"/>
    <property type="match status" value="1"/>
</dbReference>
<dbReference type="InterPro" id="IPR025875">
    <property type="entry name" value="Leu-rich_rpt_4"/>
</dbReference>
<dbReference type="Gene3D" id="3.80.10.10">
    <property type="entry name" value="Ribonuclease Inhibitor"/>
    <property type="match status" value="4"/>
</dbReference>
<dbReference type="InterPro" id="IPR003377">
    <property type="entry name" value="Cornichon"/>
</dbReference>
<dbReference type="CDD" id="cd11693">
    <property type="entry name" value="HRI1_C_like"/>
    <property type="match status" value="1"/>
</dbReference>
<protein>
    <submittedName>
        <fullName evidence="5">Uncharacterized protein</fullName>
    </submittedName>
</protein>
<dbReference type="VEuPathDB" id="FungiDB:CXQ85_003912"/>
<gene>
    <name evidence="5" type="ORF">CXQ85_003912</name>
</gene>
<proteinExistence type="predicted"/>
<dbReference type="PROSITE" id="PS51450">
    <property type="entry name" value="LRR"/>
    <property type="match status" value="5"/>
</dbReference>
<comment type="caution">
    <text evidence="5">The sequence shown here is derived from an EMBL/GenBank/DDBJ whole genome shotgun (WGS) entry which is preliminary data.</text>
</comment>
<dbReference type="PANTHER" id="PTHR47566">
    <property type="match status" value="1"/>
</dbReference>
<evidence type="ECO:0000256" key="3">
    <source>
        <dbReference type="SAM" id="MobiDB-lite"/>
    </source>
</evidence>
<feature type="region of interest" description="Disordered" evidence="3">
    <location>
        <begin position="1"/>
        <end position="160"/>
    </location>
</feature>
<keyword evidence="4" id="KW-1133">Transmembrane helix</keyword>
<dbReference type="Pfam" id="PF13855">
    <property type="entry name" value="LRR_8"/>
    <property type="match status" value="1"/>
</dbReference>
<dbReference type="GeneID" id="37009242"/>
<feature type="compositionally biased region" description="Polar residues" evidence="3">
    <location>
        <begin position="451"/>
        <end position="460"/>
    </location>
</feature>
<keyword evidence="4" id="KW-0472">Membrane</keyword>
<dbReference type="GO" id="GO:0016192">
    <property type="term" value="P:vesicle-mediated transport"/>
    <property type="evidence" value="ECO:0007669"/>
    <property type="project" value="InterPro"/>
</dbReference>
<feature type="compositionally biased region" description="Polar residues" evidence="3">
    <location>
        <begin position="88"/>
        <end position="98"/>
    </location>
</feature>
<feature type="transmembrane region" description="Helical" evidence="4">
    <location>
        <begin position="1468"/>
        <end position="1492"/>
    </location>
</feature>
<keyword evidence="1" id="KW-0433">Leucine-rich repeat</keyword>
<keyword evidence="2" id="KW-0677">Repeat</keyword>
<keyword evidence="4" id="KW-0812">Transmembrane</keyword>
<feature type="region of interest" description="Disordered" evidence="3">
    <location>
        <begin position="1288"/>
        <end position="1310"/>
    </location>
</feature>
<dbReference type="InterPro" id="IPR003591">
    <property type="entry name" value="Leu-rich_rpt_typical-subtyp"/>
</dbReference>
<dbReference type="InterPro" id="IPR001611">
    <property type="entry name" value="Leu-rich_rpt"/>
</dbReference>
<feature type="compositionally biased region" description="Basic and acidic residues" evidence="3">
    <location>
        <begin position="535"/>
        <end position="549"/>
    </location>
</feature>
<dbReference type="SMART" id="SM01398">
    <property type="entry name" value="Cornichon"/>
    <property type="match status" value="1"/>
</dbReference>
<dbReference type="GO" id="GO:1902412">
    <property type="term" value="P:regulation of mitotic cytokinesis"/>
    <property type="evidence" value="ECO:0007669"/>
    <property type="project" value="TreeGrafter"/>
</dbReference>
<evidence type="ECO:0000256" key="4">
    <source>
        <dbReference type="SAM" id="Phobius"/>
    </source>
</evidence>
<dbReference type="SMART" id="SM00365">
    <property type="entry name" value="LRR_SD22"/>
    <property type="match status" value="7"/>
</dbReference>
<dbReference type="GO" id="GO:0031028">
    <property type="term" value="P:septation initiation signaling"/>
    <property type="evidence" value="ECO:0007669"/>
    <property type="project" value="TreeGrafter"/>
</dbReference>
<keyword evidence="6" id="KW-1185">Reference proteome</keyword>
<accession>A0A2V1B0J5</accession>
<dbReference type="Gene3D" id="2.40.128.310">
    <property type="entry name" value="Protein HRI1, C-terminal domain"/>
    <property type="match status" value="1"/>
</dbReference>
<dbReference type="InterPro" id="IPR043047">
    <property type="entry name" value="Hri1_N_sf"/>
</dbReference>
<feature type="compositionally biased region" description="Basic and acidic residues" evidence="3">
    <location>
        <begin position="674"/>
        <end position="684"/>
    </location>
</feature>
<dbReference type="InterPro" id="IPR052574">
    <property type="entry name" value="CDIRP"/>
</dbReference>
<dbReference type="SUPFAM" id="SSF52058">
    <property type="entry name" value="L domain-like"/>
    <property type="match status" value="2"/>
</dbReference>
<feature type="region of interest" description="Disordered" evidence="3">
    <location>
        <begin position="667"/>
        <end position="693"/>
    </location>
</feature>